<evidence type="ECO:0000313" key="2">
    <source>
        <dbReference type="EMBL" id="OAS15191.1"/>
    </source>
</evidence>
<dbReference type="Proteomes" id="UP000078316">
    <property type="component" value="Unassembled WGS sequence"/>
</dbReference>
<feature type="compositionally biased region" description="Pro residues" evidence="1">
    <location>
        <begin position="1"/>
        <end position="13"/>
    </location>
</feature>
<evidence type="ECO:0000313" key="3">
    <source>
        <dbReference type="Proteomes" id="UP000078316"/>
    </source>
</evidence>
<evidence type="ECO:0000256" key="1">
    <source>
        <dbReference type="SAM" id="MobiDB-lite"/>
    </source>
</evidence>
<organism evidence="2 3">
    <name type="scientific">Methylobacterium platani</name>
    <dbReference type="NCBI Taxonomy" id="427683"/>
    <lineage>
        <taxon>Bacteria</taxon>
        <taxon>Pseudomonadati</taxon>
        <taxon>Pseudomonadota</taxon>
        <taxon>Alphaproteobacteria</taxon>
        <taxon>Hyphomicrobiales</taxon>
        <taxon>Methylobacteriaceae</taxon>
        <taxon>Methylobacterium</taxon>
    </lineage>
</organism>
<dbReference type="EMBL" id="LWHQ01000083">
    <property type="protein sequence ID" value="OAS15191.1"/>
    <property type="molecule type" value="Genomic_DNA"/>
</dbReference>
<accession>A0A179RYK2</accession>
<dbReference type="STRING" id="427683.A5481_30000"/>
<gene>
    <name evidence="2" type="ORF">A5481_30000</name>
</gene>
<comment type="caution">
    <text evidence="2">The sequence shown here is derived from an EMBL/GenBank/DDBJ whole genome shotgun (WGS) entry which is preliminary data.</text>
</comment>
<proteinExistence type="predicted"/>
<protein>
    <submittedName>
        <fullName evidence="2">Uncharacterized protein</fullName>
    </submittedName>
</protein>
<dbReference type="AlphaFoldDB" id="A0A179RYK2"/>
<reference evidence="2 3" key="1">
    <citation type="submission" date="2016-04" db="EMBL/GenBank/DDBJ databases">
        <authorList>
            <person name="Evans L.H."/>
            <person name="Alamgir A."/>
            <person name="Owens N."/>
            <person name="Weber N.D."/>
            <person name="Virtaneva K."/>
            <person name="Barbian K."/>
            <person name="Babar A."/>
            <person name="Rosenke K."/>
        </authorList>
    </citation>
    <scope>NUCLEOTIDE SEQUENCE [LARGE SCALE GENOMIC DNA]</scope>
    <source>
        <strain evidence="2 3">PMB02</strain>
    </source>
</reference>
<name>A0A179RYK2_9HYPH</name>
<sequence>MIAAADPPPPAAVPPASMFPPTMHDGSSASETGRTVPVRPLESEGGELAPCDGPDGSEDQALILGPPDATGGELAPIAEAADGTTAPALAADMVEGTNLFGDRAAMWSGDPSEVRAGYGIDPPYAEICLCDEVGLMAGAEAPGLAS</sequence>
<feature type="region of interest" description="Disordered" evidence="1">
    <location>
        <begin position="1"/>
        <end position="72"/>
    </location>
</feature>